<sequence>MPVCFAARVAQASEEGEEQYRGKPGFDAEGRIIQSGTAAAYKAELAREAKRAIAEAEKVERLATLNAARAELRSKRSQEDRFWEDFLSPQQIKASLETESAEVDRAEALQAKVAQAKAERLAKQAAGGGAP</sequence>
<dbReference type="AlphaFoldDB" id="A0A7S3B7H9"/>
<dbReference type="EMBL" id="HBHX01047960">
    <property type="protein sequence ID" value="CAE0127362.1"/>
    <property type="molecule type" value="Transcribed_RNA"/>
</dbReference>
<evidence type="ECO:0000313" key="1">
    <source>
        <dbReference type="EMBL" id="CAE0127362.1"/>
    </source>
</evidence>
<proteinExistence type="predicted"/>
<protein>
    <submittedName>
        <fullName evidence="1">Uncharacterized protein</fullName>
    </submittedName>
</protein>
<reference evidence="1" key="1">
    <citation type="submission" date="2021-01" db="EMBL/GenBank/DDBJ databases">
        <authorList>
            <person name="Corre E."/>
            <person name="Pelletier E."/>
            <person name="Niang G."/>
            <person name="Scheremetjew M."/>
            <person name="Finn R."/>
            <person name="Kale V."/>
            <person name="Holt S."/>
            <person name="Cochrane G."/>
            <person name="Meng A."/>
            <person name="Brown T."/>
            <person name="Cohen L."/>
        </authorList>
    </citation>
    <scope>NUCLEOTIDE SEQUENCE</scope>
    <source>
        <strain evidence="1">CCMP281</strain>
    </source>
</reference>
<organism evidence="1">
    <name type="scientific">Haptolina ericina</name>
    <dbReference type="NCBI Taxonomy" id="156174"/>
    <lineage>
        <taxon>Eukaryota</taxon>
        <taxon>Haptista</taxon>
        <taxon>Haptophyta</taxon>
        <taxon>Prymnesiophyceae</taxon>
        <taxon>Prymnesiales</taxon>
        <taxon>Prymnesiaceae</taxon>
        <taxon>Haptolina</taxon>
    </lineage>
</organism>
<accession>A0A7S3B7H9</accession>
<gene>
    <name evidence="1" type="ORF">HERI1096_LOCUS26573</name>
</gene>
<name>A0A7S3B7H9_9EUKA</name>